<accession>A0ABN8Q6E9</accession>
<dbReference type="EMBL" id="CALNXK010000109">
    <property type="protein sequence ID" value="CAH3157936.1"/>
    <property type="molecule type" value="Genomic_DNA"/>
</dbReference>
<protein>
    <submittedName>
        <fullName evidence="2">Uncharacterized protein</fullName>
    </submittedName>
</protein>
<feature type="region of interest" description="Disordered" evidence="1">
    <location>
        <begin position="236"/>
        <end position="288"/>
    </location>
</feature>
<dbReference type="Proteomes" id="UP001159405">
    <property type="component" value="Unassembled WGS sequence"/>
</dbReference>
<comment type="caution">
    <text evidence="2">The sequence shown here is derived from an EMBL/GenBank/DDBJ whole genome shotgun (WGS) entry which is preliminary data.</text>
</comment>
<evidence type="ECO:0000313" key="2">
    <source>
        <dbReference type="EMBL" id="CAH3157936.1"/>
    </source>
</evidence>
<reference evidence="2 3" key="1">
    <citation type="submission" date="2022-05" db="EMBL/GenBank/DDBJ databases">
        <authorList>
            <consortium name="Genoscope - CEA"/>
            <person name="William W."/>
        </authorList>
    </citation>
    <scope>NUCLEOTIDE SEQUENCE [LARGE SCALE GENOMIC DNA]</scope>
</reference>
<evidence type="ECO:0000313" key="3">
    <source>
        <dbReference type="Proteomes" id="UP001159405"/>
    </source>
</evidence>
<feature type="compositionally biased region" description="Basic and acidic residues" evidence="1">
    <location>
        <begin position="262"/>
        <end position="276"/>
    </location>
</feature>
<feature type="compositionally biased region" description="Polar residues" evidence="1">
    <location>
        <begin position="277"/>
        <end position="286"/>
    </location>
</feature>
<feature type="compositionally biased region" description="Basic and acidic residues" evidence="1">
    <location>
        <begin position="1"/>
        <end position="12"/>
    </location>
</feature>
<keyword evidence="3" id="KW-1185">Reference proteome</keyword>
<organism evidence="2 3">
    <name type="scientific">Porites lobata</name>
    <dbReference type="NCBI Taxonomy" id="104759"/>
    <lineage>
        <taxon>Eukaryota</taxon>
        <taxon>Metazoa</taxon>
        <taxon>Cnidaria</taxon>
        <taxon>Anthozoa</taxon>
        <taxon>Hexacorallia</taxon>
        <taxon>Scleractinia</taxon>
        <taxon>Fungiina</taxon>
        <taxon>Poritidae</taxon>
        <taxon>Porites</taxon>
    </lineage>
</organism>
<sequence length="446" mass="50029">MASELVSEKEDNLGNDSLQSCSSDDYEKAIAKVRSLFGEAILVALEREEISDWQLITDLAEREADAPIFAKLGFTYGKAVRFKKEFQVTHGRHFHKRPSSPAVPAYKPTMADMSSMSPEMRQLHLVMRKRIGVLATQRWGKSLPKFNSPETKQQLAGFATEITPECGIPEINFGEDGIARHIQTFFSEQRRYQKNKKTQTPWKTETELKEKRKRQKVEDSELEFVVKKIKKKKVEQCASGEVTPSSAGSSADDISVDGGDTESVHEDENSASDHESPPSTQANSKVASVEEEAWQSNLAMNQAIVKGVFGKLLKRDDITHVLKKKKIDGTLKPHAREIRGILKSQEKEFIGTLKTHEGEISVTIKPQLREVTGKLNTQNREIYGRLISHVRENDGTLKPHVREIVGTLISQDKEFIGTLKTQASEISGTFNTQVTENTGTLNSHVW</sequence>
<gene>
    <name evidence="2" type="ORF">PLOB_00002477</name>
</gene>
<evidence type="ECO:0000256" key="1">
    <source>
        <dbReference type="SAM" id="MobiDB-lite"/>
    </source>
</evidence>
<feature type="region of interest" description="Disordered" evidence="1">
    <location>
        <begin position="1"/>
        <end position="21"/>
    </location>
</feature>
<feature type="region of interest" description="Disordered" evidence="1">
    <location>
        <begin position="190"/>
        <end position="214"/>
    </location>
</feature>
<proteinExistence type="predicted"/>
<name>A0ABN8Q6E9_9CNID</name>